<protein>
    <recommendedName>
        <fullName evidence="1">YpoC-like domain-containing protein</fullName>
    </recommendedName>
</protein>
<evidence type="ECO:0000313" key="2">
    <source>
        <dbReference type="EMBL" id="PLT28367.1"/>
    </source>
</evidence>
<feature type="domain" description="YpoC-like" evidence="1">
    <location>
        <begin position="64"/>
        <end position="172"/>
    </location>
</feature>
<dbReference type="AlphaFoldDB" id="A0A2N5M1Y1"/>
<proteinExistence type="predicted"/>
<reference evidence="2 3" key="1">
    <citation type="submission" date="2017-11" db="EMBL/GenBank/DDBJ databases">
        <title>Comparitive Functional Genomics of Dry Heat Resistant strains isolated from the Viking Spacecraft.</title>
        <authorList>
            <person name="Seuylemezian A."/>
            <person name="Cooper K."/>
            <person name="Vaishampayan P."/>
        </authorList>
    </citation>
    <scope>NUCLEOTIDE SEQUENCE [LARGE SCALE GENOMIC DNA]</scope>
    <source>
        <strain evidence="2 3">V1-29</strain>
    </source>
</reference>
<dbReference type="InterPro" id="IPR048427">
    <property type="entry name" value="YpoC"/>
</dbReference>
<dbReference type="EMBL" id="PGUY01000062">
    <property type="protein sequence ID" value="PLT28367.1"/>
    <property type="molecule type" value="Genomic_DNA"/>
</dbReference>
<organism evidence="2 3">
    <name type="scientific">Peribacillus deserti</name>
    <dbReference type="NCBI Taxonomy" id="673318"/>
    <lineage>
        <taxon>Bacteria</taxon>
        <taxon>Bacillati</taxon>
        <taxon>Bacillota</taxon>
        <taxon>Bacilli</taxon>
        <taxon>Bacillales</taxon>
        <taxon>Bacillaceae</taxon>
        <taxon>Peribacillus</taxon>
    </lineage>
</organism>
<name>A0A2N5M1Y1_9BACI</name>
<evidence type="ECO:0000259" key="1">
    <source>
        <dbReference type="Pfam" id="PF21747"/>
    </source>
</evidence>
<dbReference type="OrthoDB" id="2360594at2"/>
<sequence length="175" mass="20448">MTNLILTTPDILIDSIFSAEKIELSRAEISVWTKELLVHHYFPYDTCFYNGIECFTPWNHADSVIPDLISVWGSERKTLDDFFSNRQSQKALIHMKRAISLWISALFWLNGRPAGIQNWPKLVSELTLLPINAVERLSFVLERPALFHSYKQLTILFNELEKMFYKELAIKKRLS</sequence>
<evidence type="ECO:0000313" key="3">
    <source>
        <dbReference type="Proteomes" id="UP000234748"/>
    </source>
</evidence>
<keyword evidence="3" id="KW-1185">Reference proteome</keyword>
<comment type="caution">
    <text evidence="2">The sequence shown here is derived from an EMBL/GenBank/DDBJ whole genome shotgun (WGS) entry which is preliminary data.</text>
</comment>
<accession>A0A2N5M1Y1</accession>
<dbReference type="Pfam" id="PF21747">
    <property type="entry name" value="YpoC"/>
    <property type="match status" value="1"/>
</dbReference>
<gene>
    <name evidence="2" type="ORF">CUU66_19315</name>
</gene>
<dbReference type="Proteomes" id="UP000234748">
    <property type="component" value="Unassembled WGS sequence"/>
</dbReference>
<dbReference type="RefSeq" id="WP_101645032.1">
    <property type="nucleotide sequence ID" value="NZ_PGUY01000062.1"/>
</dbReference>